<dbReference type="InterPro" id="IPR009839">
    <property type="entry name" value="SseB_N"/>
</dbReference>
<dbReference type="AlphaFoldDB" id="W7IE38"/>
<dbReference type="PATRIC" id="fig|909613.9.peg.5605"/>
<evidence type="ECO:0000313" key="2">
    <source>
        <dbReference type="EMBL" id="EWC59105.1"/>
    </source>
</evidence>
<sequence>MRVSARSNPNSWLYVIDPAFSPDVDVPPWGVVGAYPVDDRGEVVERFRYNTGYRPSPAALRLPVTSNPLEKLLQLVHTRHRQQVDLLPVVLNATLLVYARRGDDRAITGFRNHDGRVLVPACTSATHVPGAWPGWREVSGRELAGQLRGCPLVVNPLGPLTAVIPAADLCRAGGVGVSGGASGRRVVEGAAVR</sequence>
<feature type="domain" description="SseB protein N-terminal" evidence="1">
    <location>
        <begin position="69"/>
        <end position="168"/>
    </location>
</feature>
<dbReference type="Proteomes" id="UP000019277">
    <property type="component" value="Unassembled WGS sequence"/>
</dbReference>
<comment type="caution">
    <text evidence="2">The sequence shown here is derived from an EMBL/GenBank/DDBJ whole genome shotgun (WGS) entry which is preliminary data.</text>
</comment>
<dbReference type="InterPro" id="IPR047659">
    <property type="entry name" value="T7SS_assoc"/>
</dbReference>
<reference evidence="2 3" key="1">
    <citation type="journal article" date="2014" name="Genome Announc.">
        <title>Draft Genome Sequence of the Antitrypanosomally Active Sponge-Associated Bacterium Actinokineospora sp. Strain EG49.</title>
        <authorList>
            <person name="Harjes J."/>
            <person name="Ryu T."/>
            <person name="Abdelmohsen U.R."/>
            <person name="Moitinho-Silva L."/>
            <person name="Horn H."/>
            <person name="Ravasi T."/>
            <person name="Hentschel U."/>
        </authorList>
    </citation>
    <scope>NUCLEOTIDE SEQUENCE [LARGE SCALE GENOMIC DNA]</scope>
    <source>
        <strain evidence="2 3">EG49</strain>
    </source>
</reference>
<dbReference type="GO" id="GO:0016787">
    <property type="term" value="F:hydrolase activity"/>
    <property type="evidence" value="ECO:0007669"/>
    <property type="project" value="UniProtKB-KW"/>
</dbReference>
<dbReference type="NCBIfam" id="NF033532">
    <property type="entry name" value="lone7para_assoc"/>
    <property type="match status" value="1"/>
</dbReference>
<dbReference type="STRING" id="909613.UO65_5606"/>
<evidence type="ECO:0000259" key="1">
    <source>
        <dbReference type="Pfam" id="PF07179"/>
    </source>
</evidence>
<dbReference type="Pfam" id="PF07179">
    <property type="entry name" value="SseB"/>
    <property type="match status" value="1"/>
</dbReference>
<accession>W7IE38</accession>
<dbReference type="EMBL" id="AYXG01000219">
    <property type="protein sequence ID" value="EWC59105.1"/>
    <property type="molecule type" value="Genomic_DNA"/>
</dbReference>
<dbReference type="OrthoDB" id="5164467at2"/>
<keyword evidence="2" id="KW-0378">Hydrolase</keyword>
<evidence type="ECO:0000313" key="3">
    <source>
        <dbReference type="Proteomes" id="UP000019277"/>
    </source>
</evidence>
<name>W7IE38_9PSEU</name>
<keyword evidence="3" id="KW-1185">Reference proteome</keyword>
<dbReference type="eggNOG" id="COG1397">
    <property type="taxonomic scope" value="Bacteria"/>
</dbReference>
<gene>
    <name evidence="2" type="ORF">UO65_5606</name>
</gene>
<organism evidence="2 3">
    <name type="scientific">Actinokineospora spheciospongiae</name>
    <dbReference type="NCBI Taxonomy" id="909613"/>
    <lineage>
        <taxon>Bacteria</taxon>
        <taxon>Bacillati</taxon>
        <taxon>Actinomycetota</taxon>
        <taxon>Actinomycetes</taxon>
        <taxon>Pseudonocardiales</taxon>
        <taxon>Pseudonocardiaceae</taxon>
        <taxon>Actinokineospora</taxon>
    </lineage>
</organism>
<proteinExistence type="predicted"/>
<protein>
    <submittedName>
        <fullName evidence="2">Putative ADP-ribosylglycohydrolase</fullName>
    </submittedName>
</protein>